<reference evidence="1 2" key="2">
    <citation type="journal article" date="2011" name="Stand. Genomic Sci.">
        <title>Complete genome sequence of Oceanithermus profundus type strain (506).</title>
        <authorList>
            <person name="Pati A."/>
            <person name="Zhang X."/>
            <person name="Lapidus A."/>
            <person name="Nolan M."/>
            <person name="Lucas S."/>
            <person name="Del Rio T.G."/>
            <person name="Tice H."/>
            <person name="Cheng J.F."/>
            <person name="Tapia R."/>
            <person name="Han C."/>
            <person name="Goodwin L."/>
            <person name="Pitluck S."/>
            <person name="Liolios K."/>
            <person name="Pagani I."/>
            <person name="Ivanova N."/>
            <person name="Mavromatis K."/>
            <person name="Chen A."/>
            <person name="Palaniappan K."/>
            <person name="Hauser L."/>
            <person name="Jeffries C.D."/>
            <person name="Brambilla E.M."/>
            <person name="Rohl A."/>
            <person name="Mwirichia R."/>
            <person name="Rohde M."/>
            <person name="Tindall B.J."/>
            <person name="Sikorski J."/>
            <person name="Wirth R."/>
            <person name="Goker M."/>
            <person name="Woyke T."/>
            <person name="Detter J.C."/>
            <person name="Bristow J."/>
            <person name="Eisen J.A."/>
            <person name="Markowitz V."/>
            <person name="Hugenholtz P."/>
            <person name="Kyrpides N.C."/>
            <person name="Klenk H.P."/>
            <person name="Land M."/>
        </authorList>
    </citation>
    <scope>NUCLEOTIDE SEQUENCE [LARGE SCALE GENOMIC DNA]</scope>
    <source>
        <strain evidence="2">DSM 14977 / NBRC 100410 / VKM B-2274 / 506</strain>
    </source>
</reference>
<dbReference type="Proteomes" id="UP000008722">
    <property type="component" value="Chromosome"/>
</dbReference>
<dbReference type="AlphaFoldDB" id="E4U898"/>
<gene>
    <name evidence="1" type="ordered locus">Ocepr_0856</name>
</gene>
<dbReference type="KEGG" id="opr:Ocepr_0856"/>
<organism evidence="1 2">
    <name type="scientific">Oceanithermus profundus (strain DSM 14977 / NBRC 100410 / VKM B-2274 / 506)</name>
    <dbReference type="NCBI Taxonomy" id="670487"/>
    <lineage>
        <taxon>Bacteria</taxon>
        <taxon>Thermotogati</taxon>
        <taxon>Deinococcota</taxon>
        <taxon>Deinococci</taxon>
        <taxon>Thermales</taxon>
        <taxon>Thermaceae</taxon>
        <taxon>Oceanithermus</taxon>
    </lineage>
</organism>
<sequence length="280" mass="28993" precursor="true">MPGPKGRPAGLDAFKALVVLAWIALLIGSRPQPPGPTVDAAVDPSGIVTLSGTAPPGRPVLVTVTAAGGAVLEREARADDAGRWLAALPLAPGPYAVRAAIGPKASVPLHFVVPEPARLAPLVIDSPPSPAAGSLTLSGRAEPGRGLRVFLDGRPLDLRPPLVSGDDGRWSLRLEVGAGGHTVQVAYADAPQRISDPLLLEVRGAATATPFRPAAPRGRAYVVQEGDWLSKLAETFLGDPGRYPEIRAATNAKAAVDDAFTPIADEGRIRPGDRIWIPAP</sequence>
<reference evidence="2" key="1">
    <citation type="submission" date="2010-11" db="EMBL/GenBank/DDBJ databases">
        <title>The complete sequence of chromosome of Oceanithermus profundus DSM 14977.</title>
        <authorList>
            <consortium name="US DOE Joint Genome Institute (JGI-PGF)"/>
            <person name="Lucas S."/>
            <person name="Copeland A."/>
            <person name="Lapidus A."/>
            <person name="Bruce D."/>
            <person name="Goodwin L."/>
            <person name="Pitluck S."/>
            <person name="Kyrpides N."/>
            <person name="Mavromatis K."/>
            <person name="Pagani I."/>
            <person name="Ivanova N."/>
            <person name="Zhang X."/>
            <person name="Brettin T."/>
            <person name="Detter J.C."/>
            <person name="Tapia R."/>
            <person name="Han C."/>
            <person name="Land M."/>
            <person name="Hauser L."/>
            <person name="Markowitz V."/>
            <person name="Cheng J.-F."/>
            <person name="Hugenholtz P."/>
            <person name="Woyke T."/>
            <person name="Wu D."/>
            <person name="Tindall B."/>
            <person name="Faehnrich R."/>
            <person name="Brambilla E."/>
            <person name="Klenk H.-P."/>
            <person name="Eisen J.A."/>
        </authorList>
    </citation>
    <scope>NUCLEOTIDE SEQUENCE [LARGE SCALE GENOMIC DNA]</scope>
    <source>
        <strain evidence="2">DSM 14977 / NBRC 100410 / VKM B-2274 / 506</strain>
    </source>
</reference>
<dbReference type="RefSeq" id="WP_013457483.1">
    <property type="nucleotide sequence ID" value="NC_014761.1"/>
</dbReference>
<evidence type="ECO:0008006" key="3">
    <source>
        <dbReference type="Google" id="ProtNLM"/>
    </source>
</evidence>
<dbReference type="InterPro" id="IPR018392">
    <property type="entry name" value="LysM"/>
</dbReference>
<dbReference type="HOGENOM" id="CLU_993343_0_0_0"/>
<protein>
    <recommendedName>
        <fullName evidence="3">LysM domain-containing protein</fullName>
    </recommendedName>
</protein>
<dbReference type="STRING" id="670487.Ocepr_0856"/>
<keyword evidence="2" id="KW-1185">Reference proteome</keyword>
<proteinExistence type="predicted"/>
<dbReference type="CDD" id="cd00118">
    <property type="entry name" value="LysM"/>
    <property type="match status" value="1"/>
</dbReference>
<dbReference type="Gene3D" id="3.10.350.10">
    <property type="entry name" value="LysM domain"/>
    <property type="match status" value="1"/>
</dbReference>
<dbReference type="EMBL" id="CP002361">
    <property type="protein sequence ID" value="ADR36313.1"/>
    <property type="molecule type" value="Genomic_DNA"/>
</dbReference>
<accession>E4U898</accession>
<dbReference type="eggNOG" id="COG1652">
    <property type="taxonomic scope" value="Bacteria"/>
</dbReference>
<evidence type="ECO:0000313" key="1">
    <source>
        <dbReference type="EMBL" id="ADR36313.1"/>
    </source>
</evidence>
<evidence type="ECO:0000313" key="2">
    <source>
        <dbReference type="Proteomes" id="UP000008722"/>
    </source>
</evidence>
<name>E4U898_OCEP5</name>
<dbReference type="InterPro" id="IPR036779">
    <property type="entry name" value="LysM_dom_sf"/>
</dbReference>